<dbReference type="Gene3D" id="2.60.120.200">
    <property type="match status" value="1"/>
</dbReference>
<dbReference type="Ensembl" id="ENSPMAT00000000369.1">
    <property type="protein sequence ID" value="ENSPMAP00000000369.1"/>
    <property type="gene ID" value="ENSPMAG00000000330.1"/>
</dbReference>
<evidence type="ECO:0000313" key="9">
    <source>
        <dbReference type="Ensembl" id="ENSPMAP00000000369.1"/>
    </source>
</evidence>
<proteinExistence type="predicted"/>
<evidence type="ECO:0000259" key="8">
    <source>
        <dbReference type="PROSITE" id="PS50025"/>
    </source>
</evidence>
<dbReference type="Pfam" id="PF02210">
    <property type="entry name" value="Laminin_G_2"/>
    <property type="match status" value="1"/>
</dbReference>
<evidence type="ECO:0000256" key="2">
    <source>
        <dbReference type="ARBA" id="ARBA00022692"/>
    </source>
</evidence>
<dbReference type="SMART" id="SM00294">
    <property type="entry name" value="4.1m"/>
    <property type="match status" value="1"/>
</dbReference>
<evidence type="ECO:0000256" key="4">
    <source>
        <dbReference type="ARBA" id="ARBA00023136"/>
    </source>
</evidence>
<evidence type="ECO:0000256" key="7">
    <source>
        <dbReference type="SAM" id="Phobius"/>
    </source>
</evidence>
<organism evidence="9">
    <name type="scientific">Petromyzon marinus</name>
    <name type="common">Sea lamprey</name>
    <dbReference type="NCBI Taxonomy" id="7757"/>
    <lineage>
        <taxon>Eukaryota</taxon>
        <taxon>Metazoa</taxon>
        <taxon>Chordata</taxon>
        <taxon>Craniata</taxon>
        <taxon>Vertebrata</taxon>
        <taxon>Cyclostomata</taxon>
        <taxon>Hyperoartia</taxon>
        <taxon>Petromyzontiformes</taxon>
        <taxon>Petromyzontidae</taxon>
        <taxon>Petromyzon</taxon>
    </lineage>
</organism>
<reference evidence="9" key="2">
    <citation type="submission" date="2025-09" db="UniProtKB">
        <authorList>
            <consortium name="Ensembl"/>
        </authorList>
    </citation>
    <scope>IDENTIFICATION</scope>
</reference>
<dbReference type="PANTHER" id="PTHR15036">
    <property type="entry name" value="PIKACHURIN-LIKE PROTEIN"/>
    <property type="match status" value="1"/>
</dbReference>
<dbReference type="Pfam" id="PF01034">
    <property type="entry name" value="Syndecan"/>
    <property type="match status" value="1"/>
</dbReference>
<dbReference type="SUPFAM" id="SSF49899">
    <property type="entry name" value="Concanavalin A-like lectins/glucanases"/>
    <property type="match status" value="1"/>
</dbReference>
<dbReference type="InterPro" id="IPR013320">
    <property type="entry name" value="ConA-like_dom_sf"/>
</dbReference>
<dbReference type="GeneTree" id="ENSGT00940000154618"/>
<dbReference type="InterPro" id="IPR050372">
    <property type="entry name" value="Neurexin-related_CASP"/>
</dbReference>
<name>S4R589_PETMA</name>
<dbReference type="GO" id="GO:0016020">
    <property type="term" value="C:membrane"/>
    <property type="evidence" value="ECO:0007669"/>
    <property type="project" value="UniProtKB-SubCell"/>
</dbReference>
<keyword evidence="2 7" id="KW-0812">Transmembrane</keyword>
<sequence>EQGKVGVIFNVGTDDMVITEDDALVNDGRYHVVKFTRSGGNATLQLDQLPVKERFPSAEGNSDSDRLTIARSRIPPRLGRVVDDWLLDKGRQLTIFNSQAAISIGSKEGERPFQGQLSGLYYNGLKVLNMAAEGDPNVRVQGNVRMVGELPSLASTETAVTAMPTEMSTTIMETTTTLSTTTTRKARSTPVKSRTRTTILVASAECPSDDEDLAECESSCTHTMVELLCRNKVLALSHCQTSFIILSLSPLVQPLILLLHRALPTPDTSISPMRVKCLSGSSSSERCYERENVPPGYATVTVFHKKTITADPDKGLTTFESGATGGGGGYNKAQARQWEAKDFGPNLAFGIDGRSHSAFVSTTTTTLAPGAVLTTAAQPEGSGHKFPAGKMNTRQSGGAQFPDVVLVPPTVPESDSTKMRGVPAVVTSPMSLPTARPGPGGGGRQAGSGGPGLGPGLGSAGGVSEITVRESGSTTGMVVGIVAAAALCIVILLYAMYKYRNRDEGSYHVDETRNYISSSATSTAHAGPAQANGSASKADKQAGAGAMGKGKPPAAPGKGKKNKDKEYYV</sequence>
<dbReference type="HOGENOM" id="CLU_025785_2_0_1"/>
<feature type="domain" description="Laminin G" evidence="8">
    <location>
        <begin position="1"/>
        <end position="144"/>
    </location>
</feature>
<dbReference type="InterPro" id="IPR003585">
    <property type="entry name" value="Neurexin-like"/>
</dbReference>
<comment type="caution">
    <text evidence="5">Lacks conserved residue(s) required for the propagation of feature annotation.</text>
</comment>
<dbReference type="InterPro" id="IPR001791">
    <property type="entry name" value="Laminin_G"/>
</dbReference>
<evidence type="ECO:0000256" key="6">
    <source>
        <dbReference type="SAM" id="MobiDB-lite"/>
    </source>
</evidence>
<evidence type="ECO:0000256" key="1">
    <source>
        <dbReference type="ARBA" id="ARBA00004479"/>
    </source>
</evidence>
<evidence type="ECO:0000256" key="5">
    <source>
        <dbReference type="PROSITE-ProRule" id="PRU00122"/>
    </source>
</evidence>
<feature type="compositionally biased region" description="Gly residues" evidence="6">
    <location>
        <begin position="438"/>
        <end position="461"/>
    </location>
</feature>
<keyword evidence="3 7" id="KW-1133">Transmembrane helix</keyword>
<keyword evidence="4 7" id="KW-0472">Membrane</keyword>
<dbReference type="PROSITE" id="PS50025">
    <property type="entry name" value="LAM_G_DOMAIN"/>
    <property type="match status" value="1"/>
</dbReference>
<dbReference type="CDD" id="cd00110">
    <property type="entry name" value="LamG"/>
    <property type="match status" value="1"/>
</dbReference>
<feature type="region of interest" description="Disordered" evidence="6">
    <location>
        <begin position="428"/>
        <end position="461"/>
    </location>
</feature>
<comment type="subcellular location">
    <subcellularLocation>
        <location evidence="1">Membrane</location>
        <topology evidence="1">Single-pass type I membrane protein</topology>
    </subcellularLocation>
</comment>
<dbReference type="PANTHER" id="PTHR15036:SF89">
    <property type="entry name" value="NEUREXIN 1, ISOFORM F"/>
    <property type="match status" value="1"/>
</dbReference>
<feature type="transmembrane region" description="Helical" evidence="7">
    <location>
        <begin position="477"/>
        <end position="497"/>
    </location>
</feature>
<accession>S4R589</accession>
<dbReference type="STRING" id="7757.ENSPMAP00000000369"/>
<evidence type="ECO:0000256" key="3">
    <source>
        <dbReference type="ARBA" id="ARBA00022989"/>
    </source>
</evidence>
<dbReference type="AlphaFoldDB" id="S4R589"/>
<dbReference type="InterPro" id="IPR027789">
    <property type="entry name" value="Syndecan/Neurexin_dom"/>
</dbReference>
<reference evidence="9" key="1">
    <citation type="submission" date="2025-08" db="UniProtKB">
        <authorList>
            <consortium name="Ensembl"/>
        </authorList>
    </citation>
    <scope>IDENTIFICATION</scope>
</reference>
<protein>
    <recommendedName>
        <fullName evidence="8">Laminin G domain-containing protein</fullName>
    </recommendedName>
</protein>
<feature type="region of interest" description="Disordered" evidence="6">
    <location>
        <begin position="520"/>
        <end position="569"/>
    </location>
</feature>
<feature type="compositionally biased region" description="Low complexity" evidence="6">
    <location>
        <begin position="541"/>
        <end position="552"/>
    </location>
</feature>